<reference evidence="8" key="1">
    <citation type="journal article" date="2019" name="Int. J. Syst. Evol. Microbiol.">
        <title>The Global Catalogue of Microorganisms (GCM) 10K type strain sequencing project: providing services to taxonomists for standard genome sequencing and annotation.</title>
        <authorList>
            <consortium name="The Broad Institute Genomics Platform"/>
            <consortium name="The Broad Institute Genome Sequencing Center for Infectious Disease"/>
            <person name="Wu L."/>
            <person name="Ma J."/>
        </authorList>
    </citation>
    <scope>NUCLEOTIDE SEQUENCE [LARGE SCALE GENOMIC DNA]</scope>
    <source>
        <strain evidence="8">CCUG 52478</strain>
    </source>
</reference>
<dbReference type="InterPro" id="IPR050418">
    <property type="entry name" value="D-iso_2-hydroxyacid_DH_PdxB"/>
</dbReference>
<keyword evidence="3" id="KW-0520">NAD</keyword>
<gene>
    <name evidence="7" type="ORF">ACFQ3F_21975</name>
</gene>
<feature type="domain" description="D-isomer specific 2-hydroxyacid dehydrogenase NAD-binding" evidence="6">
    <location>
        <begin position="109"/>
        <end position="282"/>
    </location>
</feature>
<dbReference type="SUPFAM" id="SSF52283">
    <property type="entry name" value="Formate/glycerate dehydrogenase catalytic domain-like"/>
    <property type="match status" value="1"/>
</dbReference>
<dbReference type="RefSeq" id="WP_367919054.1">
    <property type="nucleotide sequence ID" value="NZ_BAABAC010000018.1"/>
</dbReference>
<evidence type="ECO:0000259" key="5">
    <source>
        <dbReference type="Pfam" id="PF00389"/>
    </source>
</evidence>
<protein>
    <submittedName>
        <fullName evidence="7">NAD(P)-dependent oxidoreductase</fullName>
    </submittedName>
</protein>
<evidence type="ECO:0000259" key="6">
    <source>
        <dbReference type="Pfam" id="PF02826"/>
    </source>
</evidence>
<dbReference type="Pfam" id="PF00389">
    <property type="entry name" value="2-Hacid_dh"/>
    <property type="match status" value="1"/>
</dbReference>
<organism evidence="7 8">
    <name type="scientific">Nocardioides ginsengisoli</name>
    <dbReference type="NCBI Taxonomy" id="363868"/>
    <lineage>
        <taxon>Bacteria</taxon>
        <taxon>Bacillati</taxon>
        <taxon>Actinomycetota</taxon>
        <taxon>Actinomycetes</taxon>
        <taxon>Propionibacteriales</taxon>
        <taxon>Nocardioidaceae</taxon>
        <taxon>Nocardioides</taxon>
    </lineage>
</organism>
<dbReference type="InterPro" id="IPR006139">
    <property type="entry name" value="D-isomer_2_OHA_DH_cat_dom"/>
</dbReference>
<sequence>MPLVAVTDTGGLDFEPGIAALRAAGHQVELIGADSAVDIRDRAENADALIVSFVDVDAATIAALPLLKVIATTTVGLDQVDVPAAQAAGVEVRALPPLASEEVANHALAGILAMTRELRAAQAATADWDFTLIPPPPRLSELTLGLYGMGQIAQHLAVRALPLFGRIVAFDPYAPAETWPAGVDRVEGADQLFAASNIISLHAPSTPATRHAVDARTLALMPPGGYLVNVARGELVDGAAVVATLDSGHLRGAFLDVIDPEPPSPSDPLLSHPRTIVTPHAAFYSAATERAYVMGAVANVLAVLNPPTPHAEPMPAAATSGADLQENP</sequence>
<evidence type="ECO:0000256" key="2">
    <source>
        <dbReference type="ARBA" id="ARBA00023002"/>
    </source>
</evidence>
<feature type="domain" description="D-isomer specific 2-hydroxyacid dehydrogenase catalytic" evidence="5">
    <location>
        <begin position="16"/>
        <end position="305"/>
    </location>
</feature>
<dbReference type="PANTHER" id="PTHR43761:SF1">
    <property type="entry name" value="D-ISOMER SPECIFIC 2-HYDROXYACID DEHYDROGENASE CATALYTIC DOMAIN-CONTAINING PROTEIN-RELATED"/>
    <property type="match status" value="1"/>
</dbReference>
<dbReference type="PANTHER" id="PTHR43761">
    <property type="entry name" value="D-ISOMER SPECIFIC 2-HYDROXYACID DEHYDROGENASE FAMILY PROTEIN (AFU_ORTHOLOGUE AFUA_1G13630)"/>
    <property type="match status" value="1"/>
</dbReference>
<comment type="caution">
    <text evidence="7">The sequence shown here is derived from an EMBL/GenBank/DDBJ whole genome shotgun (WGS) entry which is preliminary data.</text>
</comment>
<evidence type="ECO:0000313" key="8">
    <source>
        <dbReference type="Proteomes" id="UP001597229"/>
    </source>
</evidence>
<comment type="similarity">
    <text evidence="1 4">Belongs to the D-isomer specific 2-hydroxyacid dehydrogenase family.</text>
</comment>
<proteinExistence type="inferred from homology"/>
<dbReference type="PROSITE" id="PS00671">
    <property type="entry name" value="D_2_HYDROXYACID_DH_3"/>
    <property type="match status" value="1"/>
</dbReference>
<dbReference type="Gene3D" id="3.40.50.720">
    <property type="entry name" value="NAD(P)-binding Rossmann-like Domain"/>
    <property type="match status" value="2"/>
</dbReference>
<dbReference type="InterPro" id="IPR006140">
    <property type="entry name" value="D-isomer_DH_NAD-bd"/>
</dbReference>
<dbReference type="SUPFAM" id="SSF51735">
    <property type="entry name" value="NAD(P)-binding Rossmann-fold domains"/>
    <property type="match status" value="1"/>
</dbReference>
<keyword evidence="8" id="KW-1185">Reference proteome</keyword>
<evidence type="ECO:0000256" key="4">
    <source>
        <dbReference type="RuleBase" id="RU003719"/>
    </source>
</evidence>
<dbReference type="Proteomes" id="UP001597229">
    <property type="component" value="Unassembled WGS sequence"/>
</dbReference>
<evidence type="ECO:0000313" key="7">
    <source>
        <dbReference type="EMBL" id="MFD1250476.1"/>
    </source>
</evidence>
<dbReference type="InterPro" id="IPR036291">
    <property type="entry name" value="NAD(P)-bd_dom_sf"/>
</dbReference>
<name>A0ABW3W584_9ACTN</name>
<accession>A0ABW3W584</accession>
<evidence type="ECO:0000256" key="3">
    <source>
        <dbReference type="ARBA" id="ARBA00023027"/>
    </source>
</evidence>
<evidence type="ECO:0000256" key="1">
    <source>
        <dbReference type="ARBA" id="ARBA00005854"/>
    </source>
</evidence>
<dbReference type="Pfam" id="PF02826">
    <property type="entry name" value="2-Hacid_dh_C"/>
    <property type="match status" value="1"/>
</dbReference>
<dbReference type="EMBL" id="JBHTLX010000024">
    <property type="protein sequence ID" value="MFD1250476.1"/>
    <property type="molecule type" value="Genomic_DNA"/>
</dbReference>
<dbReference type="InterPro" id="IPR029753">
    <property type="entry name" value="D-isomer_DH_CS"/>
</dbReference>
<keyword evidence="2 4" id="KW-0560">Oxidoreductase</keyword>